<feature type="region of interest" description="Disordered" evidence="1">
    <location>
        <begin position="443"/>
        <end position="462"/>
    </location>
</feature>
<dbReference type="PANTHER" id="PTHR16021">
    <property type="entry name" value="MANSC DOMAIN CONTAINING PROTEIN 1"/>
    <property type="match status" value="1"/>
</dbReference>
<feature type="compositionally biased region" description="Basic and acidic residues" evidence="1">
    <location>
        <begin position="118"/>
        <end position="134"/>
    </location>
</feature>
<feature type="compositionally biased region" description="Acidic residues" evidence="1">
    <location>
        <begin position="539"/>
        <end position="564"/>
    </location>
</feature>
<evidence type="ECO:0000256" key="1">
    <source>
        <dbReference type="SAM" id="MobiDB-lite"/>
    </source>
</evidence>
<accession>A0A5C2S6W9</accession>
<feature type="chain" id="PRO_5022979899" evidence="2">
    <location>
        <begin position="30"/>
        <end position="834"/>
    </location>
</feature>
<protein>
    <submittedName>
        <fullName evidence="3">Uncharacterized protein</fullName>
    </submittedName>
</protein>
<dbReference type="InterPro" id="IPR052660">
    <property type="entry name" value="Erythrocyte_Invasion_ImmMod"/>
</dbReference>
<reference evidence="3" key="1">
    <citation type="journal article" date="2018" name="Genome Biol. Evol.">
        <title>Genomics and development of Lentinus tigrinus, a white-rot wood-decaying mushroom with dimorphic fruiting bodies.</title>
        <authorList>
            <person name="Wu B."/>
            <person name="Xu Z."/>
            <person name="Knudson A."/>
            <person name="Carlson A."/>
            <person name="Chen N."/>
            <person name="Kovaka S."/>
            <person name="LaButti K."/>
            <person name="Lipzen A."/>
            <person name="Pennachio C."/>
            <person name="Riley R."/>
            <person name="Schakwitz W."/>
            <person name="Umezawa K."/>
            <person name="Ohm R.A."/>
            <person name="Grigoriev I.V."/>
            <person name="Nagy L.G."/>
            <person name="Gibbons J."/>
            <person name="Hibbett D."/>
        </authorList>
    </citation>
    <scope>NUCLEOTIDE SEQUENCE [LARGE SCALE GENOMIC DNA]</scope>
    <source>
        <strain evidence="3">ALCF2SS1-6</strain>
    </source>
</reference>
<keyword evidence="4" id="KW-1185">Reference proteome</keyword>
<dbReference type="OrthoDB" id="3362371at2759"/>
<feature type="compositionally biased region" description="Polar residues" evidence="1">
    <location>
        <begin position="715"/>
        <end position="726"/>
    </location>
</feature>
<name>A0A5C2S6W9_9APHY</name>
<proteinExistence type="predicted"/>
<evidence type="ECO:0000256" key="2">
    <source>
        <dbReference type="SAM" id="SignalP"/>
    </source>
</evidence>
<feature type="region of interest" description="Disordered" evidence="1">
    <location>
        <begin position="285"/>
        <end position="315"/>
    </location>
</feature>
<sequence>MVVLSSRFTVLTALSSIAAVTILPSSANAAAVAIREPSEAQTSLIARHSRKGSFIDATTTTGDDESNSDDDRQDGSRPHRAKGSKGAARKEHPVVPLPAAMTKHGQKKASGSGEDGDDHAKTSKKHENEARDTWAMDPASRMRSLWVGSRGVSVRQVDTLPPRVDKRHHHHHHDHDPHKVVVTGDDDHVDVHERSLQSATIASRDPDNIDVDGPGDHVHIQNRHDHHDHHDHYDHDHDRVDVTGNHDNVHIHRSPFPHHHHHHHGNDGSDIVVTGEDDDVHVHHRRYSRTPRNGRVPTRRSPIPAPEPHHHHHNHHDKVVVKGDHDHVKVHRRHGRYHAQPAPVVISGNGGNTYKVQPAHSQSPAAVIDNVDVNLKRDDQDQGVPGRIDIMSQDAAAPGGQRIASLVLASPGDPANSNNTNSRAFVLNASNAESSPMYLVRLSSNTTNSSTPSNSSGAADNSTASSPYILTALKTNVFDAETAQLKQYCATFDPKPSAPSSMTVESCGADSSGDVHKSQVFAYEPGTGVIRPMWYASEDDIDDEDGTDDDDGTDGDDGTDDDDLGGGTIGGNSTVAGGGDVDPSTPASNSDASVTSFEQQAFDEEFGDATRRPLARPILTAEALDKAQNVTLLFTPAAPEVKSQASTGQDEDSSALGTTTASASSSSIPFTTSDSSSSPSSVSTGSVASLSGSAVAPSGATDSSVTTATASVGDNTSNASDSTAVPGSTAASSSAIATSTSDSSGTTSAAASDTFNGSNIMALATPTTSPALEVKVYNPYASEPPTTTSSDLATSGTDASMLTATSSSVSSTMTPVSTAPYEWMFRQRSLSDLD</sequence>
<evidence type="ECO:0000313" key="4">
    <source>
        <dbReference type="Proteomes" id="UP000313359"/>
    </source>
</evidence>
<feature type="compositionally biased region" description="Gly residues" evidence="1">
    <location>
        <begin position="565"/>
        <end position="580"/>
    </location>
</feature>
<feature type="region of interest" description="Disordered" evidence="1">
    <location>
        <begin position="639"/>
        <end position="758"/>
    </location>
</feature>
<dbReference type="PANTHER" id="PTHR16021:SF26">
    <property type="entry name" value="MANSC DOMAIN CONTAINING 4"/>
    <property type="match status" value="1"/>
</dbReference>
<feature type="signal peptide" evidence="2">
    <location>
        <begin position="1"/>
        <end position="29"/>
    </location>
</feature>
<feature type="compositionally biased region" description="Low complexity" evidence="1">
    <location>
        <begin position="727"/>
        <end position="754"/>
    </location>
</feature>
<dbReference type="EMBL" id="ML122272">
    <property type="protein sequence ID" value="RPD58957.1"/>
    <property type="molecule type" value="Genomic_DNA"/>
</dbReference>
<feature type="compositionally biased region" description="Low complexity" evidence="1">
    <location>
        <begin position="654"/>
        <end position="714"/>
    </location>
</feature>
<evidence type="ECO:0000313" key="3">
    <source>
        <dbReference type="EMBL" id="RPD58957.1"/>
    </source>
</evidence>
<feature type="compositionally biased region" description="Polar residues" evidence="1">
    <location>
        <begin position="585"/>
        <end position="599"/>
    </location>
</feature>
<dbReference type="STRING" id="1328759.A0A5C2S6W9"/>
<dbReference type="Proteomes" id="UP000313359">
    <property type="component" value="Unassembled WGS sequence"/>
</dbReference>
<organism evidence="3 4">
    <name type="scientific">Lentinus tigrinus ALCF2SS1-6</name>
    <dbReference type="NCBI Taxonomy" id="1328759"/>
    <lineage>
        <taxon>Eukaryota</taxon>
        <taxon>Fungi</taxon>
        <taxon>Dikarya</taxon>
        <taxon>Basidiomycota</taxon>
        <taxon>Agaricomycotina</taxon>
        <taxon>Agaricomycetes</taxon>
        <taxon>Polyporales</taxon>
        <taxon>Polyporaceae</taxon>
        <taxon>Lentinus</taxon>
    </lineage>
</organism>
<dbReference type="AlphaFoldDB" id="A0A5C2S6W9"/>
<feature type="region of interest" description="Disordered" evidence="1">
    <location>
        <begin position="539"/>
        <end position="610"/>
    </location>
</feature>
<feature type="region of interest" description="Disordered" evidence="1">
    <location>
        <begin position="55"/>
        <end position="136"/>
    </location>
</feature>
<feature type="compositionally biased region" description="Low complexity" evidence="1">
    <location>
        <begin position="443"/>
        <end position="456"/>
    </location>
</feature>
<feature type="region of interest" description="Disordered" evidence="1">
    <location>
        <begin position="494"/>
        <end position="514"/>
    </location>
</feature>
<gene>
    <name evidence="3" type="ORF">L227DRAFT_576601</name>
</gene>
<keyword evidence="2" id="KW-0732">Signal</keyword>